<evidence type="ECO:0000259" key="1">
    <source>
        <dbReference type="Pfam" id="PF00561"/>
    </source>
</evidence>
<dbReference type="InterPro" id="IPR000073">
    <property type="entry name" value="AB_hydrolase_1"/>
</dbReference>
<organism evidence="2 3">
    <name type="scientific">Mycobacterium scrofulaceum</name>
    <dbReference type="NCBI Taxonomy" id="1783"/>
    <lineage>
        <taxon>Bacteria</taxon>
        <taxon>Bacillati</taxon>
        <taxon>Actinomycetota</taxon>
        <taxon>Actinomycetes</taxon>
        <taxon>Mycobacteriales</taxon>
        <taxon>Mycobacteriaceae</taxon>
        <taxon>Mycobacterium</taxon>
    </lineage>
</organism>
<keyword evidence="2" id="KW-0378">Hydrolase</keyword>
<evidence type="ECO:0000313" key="2">
    <source>
        <dbReference type="EMBL" id="OBH85470.1"/>
    </source>
</evidence>
<dbReference type="Gene3D" id="3.40.50.1820">
    <property type="entry name" value="alpha/beta hydrolase"/>
    <property type="match status" value="1"/>
</dbReference>
<proteinExistence type="predicted"/>
<dbReference type="SUPFAM" id="SSF53474">
    <property type="entry name" value="alpha/beta-Hydrolases"/>
    <property type="match status" value="1"/>
</dbReference>
<dbReference type="RefSeq" id="WP_067311271.1">
    <property type="nucleotide sequence ID" value="NZ_LZJY01000440.1"/>
</dbReference>
<name>A0A1A2UAE0_MYCSC</name>
<protein>
    <submittedName>
        <fullName evidence="2">Hydrolase</fullName>
    </submittedName>
</protein>
<dbReference type="InterPro" id="IPR050471">
    <property type="entry name" value="AB_hydrolase"/>
</dbReference>
<evidence type="ECO:0000313" key="3">
    <source>
        <dbReference type="Proteomes" id="UP000092207"/>
    </source>
</evidence>
<dbReference type="PANTHER" id="PTHR43433">
    <property type="entry name" value="HYDROLASE, ALPHA/BETA FOLD FAMILY PROTEIN"/>
    <property type="match status" value="1"/>
</dbReference>
<dbReference type="GO" id="GO:0004806">
    <property type="term" value="F:triacylglycerol lipase activity"/>
    <property type="evidence" value="ECO:0007669"/>
    <property type="project" value="TreeGrafter"/>
</dbReference>
<sequence>MEVRTGHATVFDPRGDLKLYYEDMGDIDDPPVLLIMGLGAQLVLWRTAFCERLVRHGLRVIRYDNRDVGLSSKTQHRGTGQPLVTRLARSWLGLPSDAPYKLEDMADDAAAVLDHLGIEDAHIVGASMGGMIAQIFAARFRERTKTLGVIFSSNNSAGLPPPGPRQLLALIKGPAPNSPRDVIVDNAIRVSKIIGSRRYLASEEQLRAEAIESYERSYYPWGVARHFDAVLGSGSLKRYNRRTAAPTVVIHGRADKLMRPFGGRAVARAIDGARLVLFDGMGHDLPQQLWDQVIGVLTTNFAKAG</sequence>
<dbReference type="PANTHER" id="PTHR43433:SF5">
    <property type="entry name" value="AB HYDROLASE-1 DOMAIN-CONTAINING PROTEIN"/>
    <property type="match status" value="1"/>
</dbReference>
<feature type="domain" description="AB hydrolase-1" evidence="1">
    <location>
        <begin position="30"/>
        <end position="145"/>
    </location>
</feature>
<dbReference type="InterPro" id="IPR029058">
    <property type="entry name" value="AB_hydrolase_fold"/>
</dbReference>
<reference evidence="2 3" key="1">
    <citation type="submission" date="2016-06" db="EMBL/GenBank/DDBJ databases">
        <authorList>
            <person name="Kjaerup R.B."/>
            <person name="Dalgaard T.S."/>
            <person name="Juul-Madsen H.R."/>
        </authorList>
    </citation>
    <scope>NUCLEOTIDE SEQUENCE [LARGE SCALE GENOMIC DNA]</scope>
    <source>
        <strain evidence="2 3">E2838</strain>
    </source>
</reference>
<accession>A0A1A2UAE0</accession>
<dbReference type="Proteomes" id="UP000092207">
    <property type="component" value="Unassembled WGS sequence"/>
</dbReference>
<comment type="caution">
    <text evidence="2">The sequence shown here is derived from an EMBL/GenBank/DDBJ whole genome shotgun (WGS) entry which is preliminary data.</text>
</comment>
<dbReference type="GO" id="GO:0046503">
    <property type="term" value="P:glycerolipid catabolic process"/>
    <property type="evidence" value="ECO:0007669"/>
    <property type="project" value="TreeGrafter"/>
</dbReference>
<dbReference type="EMBL" id="LZJY01000440">
    <property type="protein sequence ID" value="OBH85470.1"/>
    <property type="molecule type" value="Genomic_DNA"/>
</dbReference>
<dbReference type="AlphaFoldDB" id="A0A1A2UAE0"/>
<dbReference type="Pfam" id="PF00561">
    <property type="entry name" value="Abhydrolase_1"/>
    <property type="match status" value="1"/>
</dbReference>
<gene>
    <name evidence="2" type="ORF">A5679_03580</name>
</gene>